<comment type="caution">
    <text evidence="1">The sequence shown here is derived from an EMBL/GenBank/DDBJ whole genome shotgun (WGS) entry which is preliminary data.</text>
</comment>
<evidence type="ECO:0000313" key="2">
    <source>
        <dbReference type="Proteomes" id="UP001153332"/>
    </source>
</evidence>
<evidence type="ECO:0000313" key="1">
    <source>
        <dbReference type="EMBL" id="KAJ8120468.1"/>
    </source>
</evidence>
<sequence>MWLLLPFSWGSVHLTSVDAINAPAIDPKYFLIDFDLDVQTNLGRVARKFWHTTPMSGLVDSAGLPTDDVLPLNATDAQWATYIGDNHRSSGAESPPHWHSIDDVAVVDASILPLQFSGHLTATLYAVAERVSETIIGGTTY</sequence>
<proteinExistence type="predicted"/>
<name>A0ACC2IZ37_9PEZI</name>
<protein>
    <submittedName>
        <fullName evidence="1">Uncharacterized protein</fullName>
    </submittedName>
</protein>
<dbReference type="Proteomes" id="UP001153332">
    <property type="component" value="Unassembled WGS sequence"/>
</dbReference>
<reference evidence="1" key="1">
    <citation type="submission" date="2022-12" db="EMBL/GenBank/DDBJ databases">
        <title>Genome Sequence of Lasiodiplodia mahajangana.</title>
        <authorList>
            <person name="Buettner E."/>
        </authorList>
    </citation>
    <scope>NUCLEOTIDE SEQUENCE</scope>
    <source>
        <strain evidence="1">VT137</strain>
    </source>
</reference>
<organism evidence="1 2">
    <name type="scientific">Lasiodiplodia mahajangana</name>
    <dbReference type="NCBI Taxonomy" id="1108764"/>
    <lineage>
        <taxon>Eukaryota</taxon>
        <taxon>Fungi</taxon>
        <taxon>Dikarya</taxon>
        <taxon>Ascomycota</taxon>
        <taxon>Pezizomycotina</taxon>
        <taxon>Dothideomycetes</taxon>
        <taxon>Dothideomycetes incertae sedis</taxon>
        <taxon>Botryosphaeriales</taxon>
        <taxon>Botryosphaeriaceae</taxon>
        <taxon>Lasiodiplodia</taxon>
    </lineage>
</organism>
<keyword evidence="2" id="KW-1185">Reference proteome</keyword>
<accession>A0ACC2IZ37</accession>
<dbReference type="EMBL" id="JAPUUL010004090">
    <property type="protein sequence ID" value="KAJ8120468.1"/>
    <property type="molecule type" value="Genomic_DNA"/>
</dbReference>
<gene>
    <name evidence="1" type="ORF">O1611_g10360</name>
</gene>